<feature type="compositionally biased region" description="Low complexity" evidence="2">
    <location>
        <begin position="866"/>
        <end position="877"/>
    </location>
</feature>
<feature type="compositionally biased region" description="Low complexity" evidence="2">
    <location>
        <begin position="61"/>
        <end position="75"/>
    </location>
</feature>
<organism evidence="3 4">
    <name type="scientific">[Myrmecia] bisecta</name>
    <dbReference type="NCBI Taxonomy" id="41462"/>
    <lineage>
        <taxon>Eukaryota</taxon>
        <taxon>Viridiplantae</taxon>
        <taxon>Chlorophyta</taxon>
        <taxon>core chlorophytes</taxon>
        <taxon>Trebouxiophyceae</taxon>
        <taxon>Trebouxiales</taxon>
        <taxon>Trebouxiaceae</taxon>
        <taxon>Myrmecia</taxon>
    </lineage>
</organism>
<feature type="compositionally biased region" description="Low complexity" evidence="2">
    <location>
        <begin position="20"/>
        <end position="32"/>
    </location>
</feature>
<name>A0AAW1PWS1_9CHLO</name>
<feature type="coiled-coil region" evidence="1">
    <location>
        <begin position="407"/>
        <end position="513"/>
    </location>
</feature>
<feature type="compositionally biased region" description="Low complexity" evidence="2">
    <location>
        <begin position="571"/>
        <end position="580"/>
    </location>
</feature>
<protein>
    <submittedName>
        <fullName evidence="3">Uncharacterized protein</fullName>
    </submittedName>
</protein>
<feature type="region of interest" description="Disordered" evidence="2">
    <location>
        <begin position="686"/>
        <end position="706"/>
    </location>
</feature>
<evidence type="ECO:0000313" key="4">
    <source>
        <dbReference type="Proteomes" id="UP001489004"/>
    </source>
</evidence>
<keyword evidence="4" id="KW-1185">Reference proteome</keyword>
<feature type="compositionally biased region" description="Polar residues" evidence="2">
    <location>
        <begin position="849"/>
        <end position="861"/>
    </location>
</feature>
<feature type="compositionally biased region" description="Low complexity" evidence="2">
    <location>
        <begin position="520"/>
        <end position="541"/>
    </location>
</feature>
<feature type="region of interest" description="Disordered" evidence="2">
    <location>
        <begin position="736"/>
        <end position="779"/>
    </location>
</feature>
<feature type="region of interest" description="Disordered" evidence="2">
    <location>
        <begin position="798"/>
        <end position="879"/>
    </location>
</feature>
<evidence type="ECO:0000256" key="1">
    <source>
        <dbReference type="SAM" id="Coils"/>
    </source>
</evidence>
<proteinExistence type="predicted"/>
<feature type="region of interest" description="Disordered" evidence="2">
    <location>
        <begin position="520"/>
        <end position="587"/>
    </location>
</feature>
<accession>A0AAW1PWS1</accession>
<feature type="compositionally biased region" description="Low complexity" evidence="2">
    <location>
        <begin position="740"/>
        <end position="751"/>
    </location>
</feature>
<keyword evidence="1" id="KW-0175">Coiled coil</keyword>
<dbReference type="EMBL" id="JALJOR010000008">
    <property type="protein sequence ID" value="KAK9813073.1"/>
    <property type="molecule type" value="Genomic_DNA"/>
</dbReference>
<evidence type="ECO:0000313" key="3">
    <source>
        <dbReference type="EMBL" id="KAK9813073.1"/>
    </source>
</evidence>
<feature type="region of interest" description="Disordered" evidence="2">
    <location>
        <begin position="902"/>
        <end position="956"/>
    </location>
</feature>
<sequence>MLDSLQLPAESGSLSFATNAAQAQGQPGAVAAKTPTRSTEHPNKVPGLNLQHIQQQQEGMRGAAGSVAVSRAGNGPSRAAASSEQQLRAELEDLRRQAHARDQAHAEERERLNKEAAQSRLLCRARARQVAEVERQLAELKQATAAATTSAQQAKDTASKSIADSMLASQRAAQQVQQAQSDMAAMRAELTAAQQACAAATARRDAMEAELRDVKLHMEWQEARMAELENQDETQTVRRYGAELQAVKGRLEQETDETGVKPALGAKRENLLAAARDEILRLKDINSKLLDRGKDLELNHMLRADADAALVAAQQQSRQDLKEAVDRCEAVWAEKLAALEAQCVQLRSELAQACQQNQTLAAGLKADMDNAAAESTERLASLQGKLQVSVEECTKLQAAEAESADQLAASEAALQLSKEECMKLQAALEALKAEVQEQTQTLAAQAAELERVREEADADTAIAMLEASARSEGVSKRMSELKQDLEAAREAAVQEAQEAIQAERSLRLAAEQELAAARSAQSTAPACTDAAVQTDTPAAAARDAQQRSCSPALGSPEEYLQRLPAEESSHGTSPGSAAGPPTGGREDQILAYSSQDRRGGFSRHSDDQALMDHRLTDHHRSQDQPYASSRRRSLARYSDHGSAALTHAELDRRHRSHVAGLSRYPIRDVMPLREAEQLQEMHRRLTADSAAGSAQRNTLSSSYHGNVLAGPAYDSYPEAMRHRSIEDARTPIKAHTLRLHSTSPDPPLSSSHSRRRSSHSSYDPVTRDRNGAGGSPGGSLAAAQLRLDCLEARVQQPLVEDQDRRGSAVHEALPGSGPYPSTEPRLLVGLGGLGPQEADEDDLCRMASENGTGTPESSFATARQPHGSVSGSSHSSGRQAVYRPQYASSPIYHPRAHQTSTFVGSMASPHPSGIPASHHTPVSAPLRKPLGSERSYSPHTDRRLGFHNHPDAADPAAPDAMRRALHASAAREMFPEGSAYSSASSLLWSHQSAAQDLATDALRASQLHMERSRLQEAKAKQQAASAAIPGAAARLGTSSPWDSAWERQRAPLASYTAAKDATYRPKDAFGGPAGEYK</sequence>
<reference evidence="3 4" key="1">
    <citation type="journal article" date="2024" name="Nat. Commun.">
        <title>Phylogenomics reveals the evolutionary origins of lichenization in chlorophyte algae.</title>
        <authorList>
            <person name="Puginier C."/>
            <person name="Libourel C."/>
            <person name="Otte J."/>
            <person name="Skaloud P."/>
            <person name="Haon M."/>
            <person name="Grisel S."/>
            <person name="Petersen M."/>
            <person name="Berrin J.G."/>
            <person name="Delaux P.M."/>
            <person name="Dal Grande F."/>
            <person name="Keller J."/>
        </authorList>
    </citation>
    <scope>NUCLEOTIDE SEQUENCE [LARGE SCALE GENOMIC DNA]</scope>
    <source>
        <strain evidence="3 4">SAG 2043</strain>
    </source>
</reference>
<feature type="compositionally biased region" description="Polar residues" evidence="2">
    <location>
        <begin position="692"/>
        <end position="704"/>
    </location>
</feature>
<dbReference type="Proteomes" id="UP001489004">
    <property type="component" value="Unassembled WGS sequence"/>
</dbReference>
<feature type="compositionally biased region" description="Basic and acidic residues" evidence="2">
    <location>
        <begin position="939"/>
        <end position="952"/>
    </location>
</feature>
<dbReference type="AlphaFoldDB" id="A0AAW1PWS1"/>
<feature type="region of interest" description="Disordered" evidence="2">
    <location>
        <begin position="16"/>
        <end position="86"/>
    </location>
</feature>
<feature type="region of interest" description="Disordered" evidence="2">
    <location>
        <begin position="615"/>
        <end position="640"/>
    </location>
</feature>
<gene>
    <name evidence="3" type="ORF">WJX72_008447</name>
</gene>
<comment type="caution">
    <text evidence="3">The sequence shown here is derived from an EMBL/GenBank/DDBJ whole genome shotgun (WGS) entry which is preliminary data.</text>
</comment>
<evidence type="ECO:0000256" key="2">
    <source>
        <dbReference type="SAM" id="MobiDB-lite"/>
    </source>
</evidence>